<evidence type="ECO:0000313" key="1">
    <source>
        <dbReference type="EMBL" id="RPA81301.1"/>
    </source>
</evidence>
<gene>
    <name evidence="1" type="ORF">BJ508DRAFT_306572</name>
</gene>
<dbReference type="AlphaFoldDB" id="A0A3N4IAS5"/>
<reference evidence="1 2" key="1">
    <citation type="journal article" date="2018" name="Nat. Ecol. Evol.">
        <title>Pezizomycetes genomes reveal the molecular basis of ectomycorrhizal truffle lifestyle.</title>
        <authorList>
            <person name="Murat C."/>
            <person name="Payen T."/>
            <person name="Noel B."/>
            <person name="Kuo A."/>
            <person name="Morin E."/>
            <person name="Chen J."/>
            <person name="Kohler A."/>
            <person name="Krizsan K."/>
            <person name="Balestrini R."/>
            <person name="Da Silva C."/>
            <person name="Montanini B."/>
            <person name="Hainaut M."/>
            <person name="Levati E."/>
            <person name="Barry K.W."/>
            <person name="Belfiori B."/>
            <person name="Cichocki N."/>
            <person name="Clum A."/>
            <person name="Dockter R.B."/>
            <person name="Fauchery L."/>
            <person name="Guy J."/>
            <person name="Iotti M."/>
            <person name="Le Tacon F."/>
            <person name="Lindquist E.A."/>
            <person name="Lipzen A."/>
            <person name="Malagnac F."/>
            <person name="Mello A."/>
            <person name="Molinier V."/>
            <person name="Miyauchi S."/>
            <person name="Poulain J."/>
            <person name="Riccioni C."/>
            <person name="Rubini A."/>
            <person name="Sitrit Y."/>
            <person name="Splivallo R."/>
            <person name="Traeger S."/>
            <person name="Wang M."/>
            <person name="Zifcakova L."/>
            <person name="Wipf D."/>
            <person name="Zambonelli A."/>
            <person name="Paolocci F."/>
            <person name="Nowrousian M."/>
            <person name="Ottonello S."/>
            <person name="Baldrian P."/>
            <person name="Spatafora J.W."/>
            <person name="Henrissat B."/>
            <person name="Nagy L.G."/>
            <person name="Aury J.M."/>
            <person name="Wincker P."/>
            <person name="Grigoriev I.V."/>
            <person name="Bonfante P."/>
            <person name="Martin F.M."/>
        </authorList>
    </citation>
    <scope>NUCLEOTIDE SEQUENCE [LARGE SCALE GENOMIC DNA]</scope>
    <source>
        <strain evidence="1 2">RN42</strain>
    </source>
</reference>
<protein>
    <submittedName>
        <fullName evidence="1">Uncharacterized protein</fullName>
    </submittedName>
</protein>
<proteinExistence type="predicted"/>
<keyword evidence="2" id="KW-1185">Reference proteome</keyword>
<name>A0A3N4IAS5_ASCIM</name>
<organism evidence="1 2">
    <name type="scientific">Ascobolus immersus RN42</name>
    <dbReference type="NCBI Taxonomy" id="1160509"/>
    <lineage>
        <taxon>Eukaryota</taxon>
        <taxon>Fungi</taxon>
        <taxon>Dikarya</taxon>
        <taxon>Ascomycota</taxon>
        <taxon>Pezizomycotina</taxon>
        <taxon>Pezizomycetes</taxon>
        <taxon>Pezizales</taxon>
        <taxon>Ascobolaceae</taxon>
        <taxon>Ascobolus</taxon>
    </lineage>
</organism>
<sequence length="334" mass="37091">MSANPCQKSVSVKKEHIEVIEIFDDEEVLNVVDQRPSKRLNSGVKKENLHPSAVVNLLASPRTNASVKHEVTADIGPVNKNLFLVGEVQKADRTASGGKSTGHMFKGEHHLEEDMFHDGDDDTFFTNHPRNYFTGDRSSIPRSEFNVSYKHAKPGLGGGPNKDPILKGSMAKASAHTHGTPLPTDDDFMTCSCTMLYQHFGRVGCQLNARMTRPANKNLIFVQRRPVVGEEVSIVNLIDIQFGDTLFIMAEQGSIVIGEVDTLPTIRRDLFALLKTGHTITGNVTNHDNFHLFDFQVFFSVDFSAGQCGVKYRFRKNDSFVADRLSAMGRRALD</sequence>
<dbReference type="EMBL" id="ML119680">
    <property type="protein sequence ID" value="RPA81301.1"/>
    <property type="molecule type" value="Genomic_DNA"/>
</dbReference>
<accession>A0A3N4IAS5</accession>
<evidence type="ECO:0000313" key="2">
    <source>
        <dbReference type="Proteomes" id="UP000275078"/>
    </source>
</evidence>
<dbReference type="Proteomes" id="UP000275078">
    <property type="component" value="Unassembled WGS sequence"/>
</dbReference>